<sequence length="170" mass="18011">MESSWIGSFGDESSSVSEAPSANTDYHTANEAEDNDGSDKEEGESSWTRYIVDFLINGQEKTTLSSSPLPRETPSLAVVSHVPGLKRRKNKGSSADHVDEALEDTASSPIHTPKVEETSLKPELMEDKGIGCGERAVVGSGRGGGGGHSRLLKERGLCLVPLSMAVNNLG</sequence>
<evidence type="ECO:0000313" key="2">
    <source>
        <dbReference type="Proteomes" id="UP001057402"/>
    </source>
</evidence>
<dbReference type="EMBL" id="CM042880">
    <property type="protein sequence ID" value="KAI4388346.1"/>
    <property type="molecule type" value="Genomic_DNA"/>
</dbReference>
<gene>
    <name evidence="1" type="ORF">MLD38_000681</name>
</gene>
<keyword evidence="2" id="KW-1185">Reference proteome</keyword>
<organism evidence="1 2">
    <name type="scientific">Melastoma candidum</name>
    <dbReference type="NCBI Taxonomy" id="119954"/>
    <lineage>
        <taxon>Eukaryota</taxon>
        <taxon>Viridiplantae</taxon>
        <taxon>Streptophyta</taxon>
        <taxon>Embryophyta</taxon>
        <taxon>Tracheophyta</taxon>
        <taxon>Spermatophyta</taxon>
        <taxon>Magnoliopsida</taxon>
        <taxon>eudicotyledons</taxon>
        <taxon>Gunneridae</taxon>
        <taxon>Pentapetalae</taxon>
        <taxon>rosids</taxon>
        <taxon>malvids</taxon>
        <taxon>Myrtales</taxon>
        <taxon>Melastomataceae</taxon>
        <taxon>Melastomatoideae</taxon>
        <taxon>Melastomateae</taxon>
        <taxon>Melastoma</taxon>
    </lineage>
</organism>
<proteinExistence type="predicted"/>
<protein>
    <submittedName>
        <fullName evidence="1">Uncharacterized protein</fullName>
    </submittedName>
</protein>
<name>A0ACB9SCU8_9MYRT</name>
<dbReference type="Proteomes" id="UP001057402">
    <property type="component" value="Chromosome 1"/>
</dbReference>
<reference evidence="2" key="1">
    <citation type="journal article" date="2023" name="Front. Plant Sci.">
        <title>Chromosomal-level genome assembly of Melastoma candidum provides insights into trichome evolution.</title>
        <authorList>
            <person name="Zhong Y."/>
            <person name="Wu W."/>
            <person name="Sun C."/>
            <person name="Zou P."/>
            <person name="Liu Y."/>
            <person name="Dai S."/>
            <person name="Zhou R."/>
        </authorList>
    </citation>
    <scope>NUCLEOTIDE SEQUENCE [LARGE SCALE GENOMIC DNA]</scope>
</reference>
<evidence type="ECO:0000313" key="1">
    <source>
        <dbReference type="EMBL" id="KAI4388346.1"/>
    </source>
</evidence>
<comment type="caution">
    <text evidence="1">The sequence shown here is derived from an EMBL/GenBank/DDBJ whole genome shotgun (WGS) entry which is preliminary data.</text>
</comment>
<accession>A0ACB9SCU8</accession>